<dbReference type="EMBL" id="AF083424">
    <property type="protein sequence ID" value="AAC95540.1"/>
    <property type="molecule type" value="Genomic_DNA"/>
</dbReference>
<organismHost>
    <name type="scientific">Ateles</name>
    <dbReference type="NCBI Taxonomy" id="9506"/>
</organismHost>
<evidence type="ECO:0000313" key="3">
    <source>
        <dbReference type="EMBL" id="AAC95540.1"/>
    </source>
</evidence>
<dbReference type="InterPro" id="IPR002475">
    <property type="entry name" value="Bcl2-like"/>
</dbReference>
<dbReference type="PIR" id="T42929">
    <property type="entry name" value="T42929"/>
</dbReference>
<evidence type="ECO:0000259" key="2">
    <source>
        <dbReference type="SMART" id="SM00337"/>
    </source>
</evidence>
<proteinExistence type="predicted"/>
<dbReference type="OrthoDB" id="32473at10239"/>
<dbReference type="InterPro" id="IPR046371">
    <property type="entry name" value="Bcl-2_BH1-3"/>
</dbReference>
<feature type="transmembrane region" description="Helical" evidence="1">
    <location>
        <begin position="151"/>
        <end position="173"/>
    </location>
</feature>
<keyword evidence="4" id="KW-1185">Reference proteome</keyword>
<organism evidence="4">
    <name type="scientific">Ateline herpesvirus 3</name>
    <name type="common">AtHV-3</name>
    <name type="synonym">Herpesvirus ateles</name>
    <dbReference type="NCBI Taxonomy" id="85618"/>
    <lineage>
        <taxon>Viruses</taxon>
        <taxon>Duplodnaviria</taxon>
        <taxon>Heunggongvirae</taxon>
        <taxon>Peploviricota</taxon>
        <taxon>Herviviricetes</taxon>
        <taxon>Herpesvirales</taxon>
        <taxon>Orthoherpesviridae</taxon>
        <taxon>Gammaherpesvirinae</taxon>
        <taxon>Rhadinovirus</taxon>
        <taxon>Rhadinovirus atelinegamma3</taxon>
    </lineage>
</organism>
<protein>
    <submittedName>
        <fullName evidence="3">Orf 16</fullName>
    </submittedName>
</protein>
<evidence type="ECO:0000256" key="1">
    <source>
        <dbReference type="SAM" id="Phobius"/>
    </source>
</evidence>
<evidence type="ECO:0000313" key="4">
    <source>
        <dbReference type="Proteomes" id="UP000008287"/>
    </source>
</evidence>
<dbReference type="PROSITE" id="PS50062">
    <property type="entry name" value="BCL2_FAMILY"/>
    <property type="match status" value="1"/>
</dbReference>
<dbReference type="KEGG" id="vg:1450422"/>
<reference evidence="3 4" key="1">
    <citation type="journal article" date="2000" name="J. Virol.">
        <title>Primary structure of the Herpesvirus ateles genome.</title>
        <authorList>
            <person name="Albrecht J.C."/>
        </authorList>
    </citation>
    <scope>NUCLEOTIDE SEQUENCE [LARGE SCALE GENOMIC DNA]</scope>
    <source>
        <strain evidence="3">73</strain>
    </source>
</reference>
<accession>Q9YTQ0</accession>
<keyword evidence="1" id="KW-1133">Transmembrane helix</keyword>
<dbReference type="Proteomes" id="UP000008287">
    <property type="component" value="Segment"/>
</dbReference>
<keyword evidence="1" id="KW-0472">Membrane</keyword>
<dbReference type="RefSeq" id="NP_047987.1">
    <property type="nucleotide sequence ID" value="NC_001987.1"/>
</dbReference>
<sequence>MYIHSSSCYDISKKMSSITFQKTIESILNECQECHSQSDSIVRAIHSVIQQYNKFEDLMPDFSICAHDRIKFVGEAIMLTTKHNTNWGKVVAMISFSVAALQTIDEDYRRVATSTLSSYIAKSVGVNWFIDHGGKKGLVEFCDTILSKSNVTFSVFLLPAILTVIILIGTLLIK</sequence>
<dbReference type="Gene3D" id="1.10.437.10">
    <property type="entry name" value="Blc2-like"/>
    <property type="match status" value="1"/>
</dbReference>
<name>Q9YTQ0_ATHV3</name>
<dbReference type="SUPFAM" id="SSF56854">
    <property type="entry name" value="Bcl-2 inhibitors of programmed cell death"/>
    <property type="match status" value="1"/>
</dbReference>
<dbReference type="InterPro" id="IPR036834">
    <property type="entry name" value="Bcl-2-like_sf"/>
</dbReference>
<dbReference type="SMART" id="SM00337">
    <property type="entry name" value="BCL"/>
    <property type="match status" value="1"/>
</dbReference>
<keyword evidence="1" id="KW-0812">Transmembrane</keyword>
<feature type="domain" description="Bcl-2 Bcl-2 homology region 1-3" evidence="2">
    <location>
        <begin position="45"/>
        <end position="135"/>
    </location>
</feature>
<dbReference type="GeneID" id="1450422"/>